<name>A0A931B1P7_9ACTN</name>
<organism evidence="1 2">
    <name type="scientific">Streptacidiphilus fuscans</name>
    <dbReference type="NCBI Taxonomy" id="2789292"/>
    <lineage>
        <taxon>Bacteria</taxon>
        <taxon>Bacillati</taxon>
        <taxon>Actinomycetota</taxon>
        <taxon>Actinomycetes</taxon>
        <taxon>Kitasatosporales</taxon>
        <taxon>Streptomycetaceae</taxon>
        <taxon>Streptacidiphilus</taxon>
    </lineage>
</organism>
<dbReference type="SUPFAM" id="SSF53335">
    <property type="entry name" value="S-adenosyl-L-methionine-dependent methyltransferases"/>
    <property type="match status" value="1"/>
</dbReference>
<dbReference type="GO" id="GO:0008168">
    <property type="term" value="F:methyltransferase activity"/>
    <property type="evidence" value="ECO:0007669"/>
    <property type="project" value="UniProtKB-KW"/>
</dbReference>
<protein>
    <submittedName>
        <fullName evidence="1">Class I SAM-dependent methyltransferase</fullName>
    </submittedName>
</protein>
<dbReference type="Proteomes" id="UP000657385">
    <property type="component" value="Unassembled WGS sequence"/>
</dbReference>
<gene>
    <name evidence="1" type="ORF">I2501_16190</name>
</gene>
<comment type="caution">
    <text evidence="1">The sequence shown here is derived from an EMBL/GenBank/DDBJ whole genome shotgun (WGS) entry which is preliminary data.</text>
</comment>
<reference evidence="1" key="1">
    <citation type="submission" date="2020-11" db="EMBL/GenBank/DDBJ databases">
        <title>Isolation and identification of active actinomycetes.</title>
        <authorList>
            <person name="Yu B."/>
        </authorList>
    </citation>
    <scope>NUCLEOTIDE SEQUENCE</scope>
    <source>
        <strain evidence="1">NEAU-YB345</strain>
    </source>
</reference>
<dbReference type="RefSeq" id="WP_196194749.1">
    <property type="nucleotide sequence ID" value="NZ_JADPRT010000006.1"/>
</dbReference>
<dbReference type="EMBL" id="JADPRT010000006">
    <property type="protein sequence ID" value="MBF9069565.1"/>
    <property type="molecule type" value="Genomic_DNA"/>
</dbReference>
<evidence type="ECO:0000313" key="2">
    <source>
        <dbReference type="Proteomes" id="UP000657385"/>
    </source>
</evidence>
<proteinExistence type="predicted"/>
<dbReference type="Pfam" id="PF13578">
    <property type="entry name" value="Methyltransf_24"/>
    <property type="match status" value="1"/>
</dbReference>
<dbReference type="Gene3D" id="3.40.50.150">
    <property type="entry name" value="Vaccinia Virus protein VP39"/>
    <property type="match status" value="1"/>
</dbReference>
<keyword evidence="2" id="KW-1185">Reference proteome</keyword>
<accession>A0A931B1P7</accession>
<keyword evidence="1" id="KW-0489">Methyltransferase</keyword>
<sequence length="309" mass="34357">MSTAGPQSAPPATLDDVRGWFFAVDRHLFVWFLEQQKKAETPGNLIEMGAYLGRSAIMLGDYVREGETFTVCDLFDSEAPDEANSGEMAASYRDTLTRKAFESNYLAFHDALPDLVQAPTSVMSDGRVEPKSARFVHIDASHLYEHVIGDIAFAKETLSPEGVVVLDDYRSEHTPGVSAAVWEAVATMDLLPIVVSANKFYGTWGDPTPLQDLLLEELAEHPELTAYEERIRGNRIIRLRNKAGLKAPSFRTSRFHDHIVAERTAKAERERRLKEAEAAALPARAKRLAKDLLPPVATRAIRNARRGGR</sequence>
<dbReference type="AlphaFoldDB" id="A0A931B1P7"/>
<evidence type="ECO:0000313" key="1">
    <source>
        <dbReference type="EMBL" id="MBF9069565.1"/>
    </source>
</evidence>
<dbReference type="InterPro" id="IPR029063">
    <property type="entry name" value="SAM-dependent_MTases_sf"/>
</dbReference>
<dbReference type="GO" id="GO:0032259">
    <property type="term" value="P:methylation"/>
    <property type="evidence" value="ECO:0007669"/>
    <property type="project" value="UniProtKB-KW"/>
</dbReference>
<keyword evidence="1" id="KW-0808">Transferase</keyword>